<feature type="domain" description="RNA polymerase sigma-70 region 3" evidence="2">
    <location>
        <begin position="431"/>
        <end position="480"/>
    </location>
</feature>
<feature type="region of interest" description="Disordered" evidence="1">
    <location>
        <begin position="543"/>
        <end position="579"/>
    </location>
</feature>
<feature type="compositionally biased region" description="Low complexity" evidence="1">
    <location>
        <begin position="544"/>
        <end position="571"/>
    </location>
</feature>
<dbReference type="GO" id="GO:0006352">
    <property type="term" value="P:DNA-templated transcription initiation"/>
    <property type="evidence" value="ECO:0007669"/>
    <property type="project" value="InterPro"/>
</dbReference>
<accession>A0A2A9MDD6</accession>
<feature type="compositionally biased region" description="Basic and acidic residues" evidence="1">
    <location>
        <begin position="37"/>
        <end position="52"/>
    </location>
</feature>
<dbReference type="GeneID" id="40310585"/>
<dbReference type="Gene3D" id="1.20.140.160">
    <property type="match status" value="1"/>
</dbReference>
<evidence type="ECO:0000256" key="1">
    <source>
        <dbReference type="SAM" id="MobiDB-lite"/>
    </source>
</evidence>
<feature type="region of interest" description="Disordered" evidence="1">
    <location>
        <begin position="1"/>
        <end position="121"/>
    </location>
</feature>
<name>A0A2A9MDD6_BESBE</name>
<feature type="compositionally biased region" description="Acidic residues" evidence="1">
    <location>
        <begin position="102"/>
        <end position="111"/>
    </location>
</feature>
<feature type="compositionally biased region" description="Acidic residues" evidence="1">
    <location>
        <begin position="301"/>
        <end position="324"/>
    </location>
</feature>
<dbReference type="KEGG" id="bbes:BESB_056560"/>
<feature type="compositionally biased region" description="Low complexity" evidence="1">
    <location>
        <begin position="53"/>
        <end position="65"/>
    </location>
</feature>
<feature type="region of interest" description="Disordered" evidence="1">
    <location>
        <begin position="293"/>
        <end position="389"/>
    </location>
</feature>
<evidence type="ECO:0000259" key="2">
    <source>
        <dbReference type="Pfam" id="PF04539"/>
    </source>
</evidence>
<dbReference type="SUPFAM" id="SSF88659">
    <property type="entry name" value="Sigma3 and sigma4 domains of RNA polymerase sigma factors"/>
    <property type="match status" value="1"/>
</dbReference>
<dbReference type="InterPro" id="IPR013324">
    <property type="entry name" value="RNA_pol_sigma_r3/r4-like"/>
</dbReference>
<proteinExistence type="predicted"/>
<comment type="caution">
    <text evidence="3">The sequence shown here is derived from an EMBL/GenBank/DDBJ whole genome shotgun (WGS) entry which is preliminary data.</text>
</comment>
<keyword evidence="4" id="KW-1185">Reference proteome</keyword>
<organism evidence="3 4">
    <name type="scientific">Besnoitia besnoiti</name>
    <name type="common">Apicomplexan protozoan</name>
    <dbReference type="NCBI Taxonomy" id="94643"/>
    <lineage>
        <taxon>Eukaryota</taxon>
        <taxon>Sar</taxon>
        <taxon>Alveolata</taxon>
        <taxon>Apicomplexa</taxon>
        <taxon>Conoidasida</taxon>
        <taxon>Coccidia</taxon>
        <taxon>Eucoccidiorida</taxon>
        <taxon>Eimeriorina</taxon>
        <taxon>Sarcocystidae</taxon>
        <taxon>Besnoitia</taxon>
    </lineage>
</organism>
<dbReference type="GO" id="GO:0003700">
    <property type="term" value="F:DNA-binding transcription factor activity"/>
    <property type="evidence" value="ECO:0007669"/>
    <property type="project" value="InterPro"/>
</dbReference>
<reference evidence="3 4" key="1">
    <citation type="submission" date="2017-09" db="EMBL/GenBank/DDBJ databases">
        <title>Genome sequencing of Besnoitia besnoiti strain Bb-Ger1.</title>
        <authorList>
            <person name="Schares G."/>
            <person name="Venepally P."/>
            <person name="Lorenzi H.A."/>
        </authorList>
    </citation>
    <scope>NUCLEOTIDE SEQUENCE [LARGE SCALE GENOMIC DNA]</scope>
    <source>
        <strain evidence="3 4">Bb-Ger1</strain>
    </source>
</reference>
<gene>
    <name evidence="3" type="ORF">BESB_056560</name>
</gene>
<dbReference type="RefSeq" id="XP_029220014.1">
    <property type="nucleotide sequence ID" value="XM_029364091.1"/>
</dbReference>
<sequence>MEGEQSKNEKKRARKGRGDGPPSIETGIVSEYDETPDSAKRSRLAKELRSRAEGASASVRSSSSRLQQDLLADETDPSAQVAANETLGAGAREAARVTRADEADDEEEEEGDHWGDAPQSSWTLGKLMSKREYARLLSLLRVEAVHAALEGSENEEPIPLSLFAPAESASASSAQLRRPPTVQEWAAAATGGDVKLLGEKLRESRELLDVCLRRLHPLATVAVRRFRGANLFAAQQRKLYQEQGDYDAIRALMEKRNEEEMELLLVALQGIRQGLRRHARTAMRRRVRLRKAAHAATLHAEEDEADAEEGNDDEAERELDETEEDRLFAQTEDKGTKHTLRGKAAPDIAEPRRGADERKAKTQRAETSSVAPSPRKTGESDLISPSLPELPPPPSVAYWLWMRTAMVDWEQQKRQVTQFPWRWWKEAARGRKAAHGLYAELGREPTEAEVADRLGLSLEKWRDISVATRAATALETELGGPHGNQDPNDRQDTVGDLLASEDSLESETKIFEAELETQVLDLAAKALRPDEYRMIKALISDHQSSASPFSPGGGSPAASLSVSSSSSSADAAENEREASRAQTLHFMMGDCVDEKLRKAIQKMKEVEVKRILESLSPEERREGLASPGALEKVVQRKSTVLQLCLAASTKQGFE</sequence>
<dbReference type="AlphaFoldDB" id="A0A2A9MDD6"/>
<dbReference type="Proteomes" id="UP000224006">
    <property type="component" value="Chromosome IV"/>
</dbReference>
<evidence type="ECO:0000313" key="4">
    <source>
        <dbReference type="Proteomes" id="UP000224006"/>
    </source>
</evidence>
<dbReference type="Pfam" id="PF04539">
    <property type="entry name" value="Sigma70_r3"/>
    <property type="match status" value="1"/>
</dbReference>
<dbReference type="OrthoDB" id="206108at2759"/>
<dbReference type="EMBL" id="NWUJ01000004">
    <property type="protein sequence ID" value="PFH36005.1"/>
    <property type="molecule type" value="Genomic_DNA"/>
</dbReference>
<protein>
    <submittedName>
        <fullName evidence="3">Sigma-70, region 3 protein</fullName>
    </submittedName>
</protein>
<dbReference type="InterPro" id="IPR007624">
    <property type="entry name" value="RNA_pol_sigma70_r3"/>
</dbReference>
<feature type="compositionally biased region" description="Basic and acidic residues" evidence="1">
    <location>
        <begin position="349"/>
        <end position="364"/>
    </location>
</feature>
<dbReference type="VEuPathDB" id="ToxoDB:BESB_056560"/>
<feature type="compositionally biased region" description="Basic and acidic residues" evidence="1">
    <location>
        <begin position="325"/>
        <end position="336"/>
    </location>
</feature>
<evidence type="ECO:0000313" key="3">
    <source>
        <dbReference type="EMBL" id="PFH36005.1"/>
    </source>
</evidence>